<proteinExistence type="predicted"/>
<dbReference type="AlphaFoldDB" id="A0AA85K9A7"/>
<dbReference type="WBParaSite" id="TREG1_72530.1">
    <property type="protein sequence ID" value="TREG1_72530.1"/>
    <property type="gene ID" value="TREG1_72530"/>
</dbReference>
<sequence length="190" mass="21411">MSSVKSLVDFLEDNLLYPKGPALGAAQLFNNIKSAFHVGTLSDIDSWEINAYSQFIPLVSDSRSTIRDDILRECMLHLPIPLKMSPIQTRITEAVECQRSIDLVTKGQEDETDGYFLPIKRRFKPLFYTDLSLYCTSMPLTADNTEYNSPGDGLIIRPSELGLFILHVSGNYPPTHSLNALERCLQTFHL</sequence>
<organism evidence="1 2">
    <name type="scientific">Trichobilharzia regenti</name>
    <name type="common">Nasal bird schistosome</name>
    <dbReference type="NCBI Taxonomy" id="157069"/>
    <lineage>
        <taxon>Eukaryota</taxon>
        <taxon>Metazoa</taxon>
        <taxon>Spiralia</taxon>
        <taxon>Lophotrochozoa</taxon>
        <taxon>Platyhelminthes</taxon>
        <taxon>Trematoda</taxon>
        <taxon>Digenea</taxon>
        <taxon>Strigeidida</taxon>
        <taxon>Schistosomatoidea</taxon>
        <taxon>Schistosomatidae</taxon>
        <taxon>Trichobilharzia</taxon>
    </lineage>
</organism>
<evidence type="ECO:0000313" key="2">
    <source>
        <dbReference type="WBParaSite" id="TREG1_72530.1"/>
    </source>
</evidence>
<reference evidence="1" key="1">
    <citation type="submission" date="2022-06" db="EMBL/GenBank/DDBJ databases">
        <authorList>
            <person name="Berger JAMES D."/>
            <person name="Berger JAMES D."/>
        </authorList>
    </citation>
    <scope>NUCLEOTIDE SEQUENCE [LARGE SCALE GENOMIC DNA]</scope>
</reference>
<keyword evidence="1" id="KW-1185">Reference proteome</keyword>
<dbReference type="Proteomes" id="UP000050795">
    <property type="component" value="Unassembled WGS sequence"/>
</dbReference>
<protein>
    <submittedName>
        <fullName evidence="2">Uncharacterized protein</fullName>
    </submittedName>
</protein>
<name>A0AA85K9A7_TRIRE</name>
<evidence type="ECO:0000313" key="1">
    <source>
        <dbReference type="Proteomes" id="UP000050795"/>
    </source>
</evidence>
<accession>A0AA85K9A7</accession>
<reference evidence="2" key="2">
    <citation type="submission" date="2023-11" db="UniProtKB">
        <authorList>
            <consortium name="WormBaseParasite"/>
        </authorList>
    </citation>
    <scope>IDENTIFICATION</scope>
</reference>